<reference evidence="13 14" key="1">
    <citation type="submission" date="2023-03" db="EMBL/GenBank/DDBJ databases">
        <title>High-quality genome of Scylla paramamosain provides insights in environmental adaptation.</title>
        <authorList>
            <person name="Zhang L."/>
        </authorList>
    </citation>
    <scope>NUCLEOTIDE SEQUENCE [LARGE SCALE GENOMIC DNA]</scope>
    <source>
        <strain evidence="13">LZ_2023a</strain>
        <tissue evidence="13">Muscle</tissue>
    </source>
</reference>
<dbReference type="Proteomes" id="UP001487740">
    <property type="component" value="Unassembled WGS sequence"/>
</dbReference>
<dbReference type="InterPro" id="IPR018795">
    <property type="entry name" value="K2013-like"/>
</dbReference>
<comment type="subcellular location">
    <subcellularLocation>
        <location evidence="1">Membrane</location>
        <topology evidence="1">Multi-pass membrane protein</topology>
    </subcellularLocation>
    <subcellularLocation>
        <location evidence="2">Membrane</location>
        <topology evidence="2">Single-pass type I membrane protein</topology>
    </subcellularLocation>
</comment>
<evidence type="ECO:0000256" key="2">
    <source>
        <dbReference type="ARBA" id="ARBA00004479"/>
    </source>
</evidence>
<evidence type="ECO:0000256" key="8">
    <source>
        <dbReference type="ARBA" id="ARBA00022989"/>
    </source>
</evidence>
<keyword evidence="9" id="KW-0406">Ion transport</keyword>
<feature type="transmembrane region" description="Helical" evidence="12">
    <location>
        <begin position="121"/>
        <end position="144"/>
    </location>
</feature>
<comment type="caution">
    <text evidence="13">The sequence shown here is derived from an EMBL/GenBank/DDBJ whole genome shotgun (WGS) entry which is preliminary data.</text>
</comment>
<evidence type="ECO:0000256" key="1">
    <source>
        <dbReference type="ARBA" id="ARBA00004141"/>
    </source>
</evidence>
<evidence type="ECO:0000256" key="7">
    <source>
        <dbReference type="ARBA" id="ARBA00022781"/>
    </source>
</evidence>
<evidence type="ECO:0000256" key="9">
    <source>
        <dbReference type="ARBA" id="ARBA00023065"/>
    </source>
</evidence>
<keyword evidence="8 12" id="KW-1133">Transmembrane helix</keyword>
<evidence type="ECO:0000256" key="10">
    <source>
        <dbReference type="ARBA" id="ARBA00023136"/>
    </source>
</evidence>
<dbReference type="InterPro" id="IPR008389">
    <property type="entry name" value="ATPase_V0-cplx_e1/e2_su"/>
</dbReference>
<keyword evidence="5 12" id="KW-0812">Transmembrane</keyword>
<organism evidence="13 14">
    <name type="scientific">Scylla paramamosain</name>
    <name type="common">Mud crab</name>
    <dbReference type="NCBI Taxonomy" id="85552"/>
    <lineage>
        <taxon>Eukaryota</taxon>
        <taxon>Metazoa</taxon>
        <taxon>Ecdysozoa</taxon>
        <taxon>Arthropoda</taxon>
        <taxon>Crustacea</taxon>
        <taxon>Multicrustacea</taxon>
        <taxon>Malacostraca</taxon>
        <taxon>Eumalacostraca</taxon>
        <taxon>Eucarida</taxon>
        <taxon>Decapoda</taxon>
        <taxon>Pleocyemata</taxon>
        <taxon>Brachyura</taxon>
        <taxon>Eubrachyura</taxon>
        <taxon>Portunoidea</taxon>
        <taxon>Portunidae</taxon>
        <taxon>Portuninae</taxon>
        <taxon>Scylla</taxon>
    </lineage>
</organism>
<dbReference type="EMBL" id="JARAKH010000026">
    <property type="protein sequence ID" value="KAK8389936.1"/>
    <property type="molecule type" value="Genomic_DNA"/>
</dbReference>
<dbReference type="Pfam" id="PF10222">
    <property type="entry name" value="DUF2152"/>
    <property type="match status" value="1"/>
</dbReference>
<feature type="transmembrane region" description="Helical" evidence="12">
    <location>
        <begin position="34"/>
        <end position="55"/>
    </location>
</feature>
<evidence type="ECO:0000256" key="4">
    <source>
        <dbReference type="ARBA" id="ARBA00022448"/>
    </source>
</evidence>
<feature type="transmembrane region" description="Helical" evidence="12">
    <location>
        <begin position="6"/>
        <end position="27"/>
    </location>
</feature>
<keyword evidence="10 12" id="KW-0472">Membrane</keyword>
<keyword evidence="6" id="KW-0732">Signal</keyword>
<keyword evidence="11" id="KW-0325">Glycoprotein</keyword>
<accession>A0AAW0TRK1</accession>
<dbReference type="Pfam" id="PF05493">
    <property type="entry name" value="ATP_synt_H"/>
    <property type="match status" value="1"/>
</dbReference>
<name>A0AAW0TRK1_SCYPA</name>
<dbReference type="AlphaFoldDB" id="A0AAW0TRK1"/>
<evidence type="ECO:0000256" key="11">
    <source>
        <dbReference type="ARBA" id="ARBA00023180"/>
    </source>
</evidence>
<dbReference type="PANTHER" id="PTHR31386">
    <property type="entry name" value="UNCHARACTERIZED PROTEIN KIAA2013"/>
    <property type="match status" value="1"/>
</dbReference>
<keyword evidence="7" id="KW-0375">Hydrogen ion transport</keyword>
<evidence type="ECO:0000256" key="3">
    <source>
        <dbReference type="ARBA" id="ARBA00008328"/>
    </source>
</evidence>
<evidence type="ECO:0000313" key="14">
    <source>
        <dbReference type="Proteomes" id="UP001487740"/>
    </source>
</evidence>
<keyword evidence="14" id="KW-1185">Reference proteome</keyword>
<comment type="similarity">
    <text evidence="3">Belongs to the V-ATPase e1/e2 subunit family.</text>
</comment>
<evidence type="ECO:0000313" key="13">
    <source>
        <dbReference type="EMBL" id="KAK8389936.1"/>
    </source>
</evidence>
<gene>
    <name evidence="13" type="ORF">O3P69_012861</name>
</gene>
<keyword evidence="4" id="KW-0813">Transport</keyword>
<evidence type="ECO:0000256" key="12">
    <source>
        <dbReference type="SAM" id="Phobius"/>
    </source>
</evidence>
<sequence>MGADAVPVSVMTALFAVVGLVLPFIVAKGPNRGVIQVVLVITAASCWLFWLLAYMHQMNPLIGPQLQNTTVIAIQYLWDHNLVVNRRQEVQEPRRGETMDINEVIKRAKRVLDGYISYRKLVLAVLVLLVILLYCGPSIFRLVLHTRPTGLGEDAASRSLAMRLDRFWQAAQDQDVHIMHLPTRLPEEQSYLPYVGNGVLGVTLDHDSPIYIRSGRTLSLPVHFRPIALVSLDGQESHEALVTEYRTLDVMYQTYAHRSLPSLLLQDIKVVNPSDQDTLVEVEQMGLGDWPSATTSTIKLVHGEGEHQYTLVTGAVDVPKTNKVIAVAIVTLRVPSSLQVKSRMSTTLHLVTSVNYTDPIPSKTYLAYKEQVVQNAVAVLKSAVWQELWSSGFSISHSKAENALNGDLINATIYHVLSQAPAPLYQVSTSEEQRNSIMRDIAYAEGCYGGHQTLQAEKLWSTLNTIEDVNTVVGLWMVTLEKQGCHQLVRAGANGIMQAMILSFGGLRFKNQHLEFTTHPRDLHRDYYFRRVSYGNATHLNLSVVVQEEDYKAVIHAALDRSDRNYYACDAGCLDPPVELKPERQTFPVKLTHPLTALLYITSDRAHMEELKDTIHVREIALAPAHEHHVIRNASTWA</sequence>
<evidence type="ECO:0000256" key="6">
    <source>
        <dbReference type="ARBA" id="ARBA00022729"/>
    </source>
</evidence>
<dbReference type="GO" id="GO:0046961">
    <property type="term" value="F:proton-transporting ATPase activity, rotational mechanism"/>
    <property type="evidence" value="ECO:0007669"/>
    <property type="project" value="InterPro"/>
</dbReference>
<dbReference type="PANTHER" id="PTHR31386:SF2">
    <property type="entry name" value="SIMILAR TO RIKEN CDNA 2510039O18"/>
    <property type="match status" value="1"/>
</dbReference>
<protein>
    <submittedName>
        <fullName evidence="13">Uncharacterized protein</fullName>
    </submittedName>
</protein>
<evidence type="ECO:0000256" key="5">
    <source>
        <dbReference type="ARBA" id="ARBA00022692"/>
    </source>
</evidence>
<dbReference type="GO" id="GO:0033179">
    <property type="term" value="C:proton-transporting V-type ATPase, V0 domain"/>
    <property type="evidence" value="ECO:0007669"/>
    <property type="project" value="InterPro"/>
</dbReference>
<proteinExistence type="inferred from homology"/>